<proteinExistence type="predicted"/>
<dbReference type="OrthoDB" id="148119at2759"/>
<accession>A0A225VV35</accession>
<dbReference type="Proteomes" id="UP000198211">
    <property type="component" value="Unassembled WGS sequence"/>
</dbReference>
<keyword evidence="2" id="KW-1185">Reference proteome</keyword>
<gene>
    <name evidence="1" type="ORF">PHMEG_00018012</name>
</gene>
<organism evidence="1 2">
    <name type="scientific">Phytophthora megakarya</name>
    <dbReference type="NCBI Taxonomy" id="4795"/>
    <lineage>
        <taxon>Eukaryota</taxon>
        <taxon>Sar</taxon>
        <taxon>Stramenopiles</taxon>
        <taxon>Oomycota</taxon>
        <taxon>Peronosporomycetes</taxon>
        <taxon>Peronosporales</taxon>
        <taxon>Peronosporaceae</taxon>
        <taxon>Phytophthora</taxon>
    </lineage>
</organism>
<sequence>MLGGKAKEWALGKLVADASCFPTMESMKGDLRPAIQHSAFLSRKKGHMAMLEYIQCLRHLISCITLHPMDMSKHVRGALLVVNGEMVI</sequence>
<evidence type="ECO:0000313" key="1">
    <source>
        <dbReference type="EMBL" id="OWZ09306.1"/>
    </source>
</evidence>
<reference evidence="2" key="1">
    <citation type="submission" date="2017-03" db="EMBL/GenBank/DDBJ databases">
        <title>Phytopthora megakarya and P. palmivora, two closely related causual agents of cacao black pod achieved similar genome size and gene model numbers by different mechanisms.</title>
        <authorList>
            <person name="Ali S."/>
            <person name="Shao J."/>
            <person name="Larry D.J."/>
            <person name="Kronmiller B."/>
            <person name="Shen D."/>
            <person name="Strem M.D."/>
            <person name="Melnick R.L."/>
            <person name="Guiltinan M.J."/>
            <person name="Tyler B.M."/>
            <person name="Meinhardt L.W."/>
            <person name="Bailey B.A."/>
        </authorList>
    </citation>
    <scope>NUCLEOTIDE SEQUENCE [LARGE SCALE GENOMIC DNA]</scope>
    <source>
        <strain evidence="2">zdho120</strain>
    </source>
</reference>
<evidence type="ECO:0000313" key="2">
    <source>
        <dbReference type="Proteomes" id="UP000198211"/>
    </source>
</evidence>
<evidence type="ECO:0008006" key="3">
    <source>
        <dbReference type="Google" id="ProtNLM"/>
    </source>
</evidence>
<name>A0A225VV35_9STRA</name>
<comment type="caution">
    <text evidence="1">The sequence shown here is derived from an EMBL/GenBank/DDBJ whole genome shotgun (WGS) entry which is preliminary data.</text>
</comment>
<dbReference type="AlphaFoldDB" id="A0A225VV35"/>
<dbReference type="EMBL" id="NBNE01002836">
    <property type="protein sequence ID" value="OWZ09306.1"/>
    <property type="molecule type" value="Genomic_DNA"/>
</dbReference>
<protein>
    <recommendedName>
        <fullName evidence="3">Retrotransposon gag domain-containing protein</fullName>
    </recommendedName>
</protein>